<dbReference type="GeneID" id="18814853"/>
<evidence type="ECO:0000256" key="1">
    <source>
        <dbReference type="SAM" id="Phobius"/>
    </source>
</evidence>
<keyword evidence="1" id="KW-1133">Transmembrane helix</keyword>
<dbReference type="KEGG" id="sla:SERLADRAFT_437425"/>
<dbReference type="InterPro" id="IPR045339">
    <property type="entry name" value="DUF6534"/>
</dbReference>
<feature type="transmembrane region" description="Helical" evidence="1">
    <location>
        <begin position="44"/>
        <end position="61"/>
    </location>
</feature>
<evidence type="ECO:0000313" key="3">
    <source>
        <dbReference type="EMBL" id="EGO25702.1"/>
    </source>
</evidence>
<sequence length="225" mass="25025">MDAFTFRLLESVHTLLICSFTWRSLVLEFNDPAARARTQVSDDVTTGITGSIIFLVHCFYARRIWILSLRNKLLIGVLILAVCHFVLEIGVMALTFKWPEFSEFHRIEPYYTASLAVAAANDIIITVSIVYLLASSRNGIKSTNTIVSRIISYIISSGVLTSVTDVAILVCFVAMPNNLVYLALYQFINNLYANSLLATLNARESLREVTTSTNILSQGVALSDF</sequence>
<protein>
    <recommendedName>
        <fullName evidence="2">DUF6534 domain-containing protein</fullName>
    </recommendedName>
</protein>
<dbReference type="PANTHER" id="PTHR40465">
    <property type="entry name" value="CHROMOSOME 1, WHOLE GENOME SHOTGUN SEQUENCE"/>
    <property type="match status" value="1"/>
</dbReference>
<accession>F8NTN0</accession>
<feature type="transmembrane region" description="Helical" evidence="1">
    <location>
        <begin position="146"/>
        <end position="175"/>
    </location>
</feature>
<reference evidence="3" key="1">
    <citation type="submission" date="2011-04" db="EMBL/GenBank/DDBJ databases">
        <title>Evolution of plant cell wall degrading machinery underlies the functional diversity of forest fungi.</title>
        <authorList>
            <consortium name="US DOE Joint Genome Institute (JGI-PGF)"/>
            <person name="Eastwood D.C."/>
            <person name="Floudas D."/>
            <person name="Binder M."/>
            <person name="Majcherczyk A."/>
            <person name="Schneider P."/>
            <person name="Aerts A."/>
            <person name="Asiegbu F.O."/>
            <person name="Baker S.E."/>
            <person name="Barry K."/>
            <person name="Bendiksby M."/>
            <person name="Blumentritt M."/>
            <person name="Coutinho P.M."/>
            <person name="Cullen D."/>
            <person name="Cullen D."/>
            <person name="Gathman A."/>
            <person name="Goodell B."/>
            <person name="Henrissat B."/>
            <person name="Ihrmark K."/>
            <person name="Kauserud H."/>
            <person name="Kohler A."/>
            <person name="LaButti K."/>
            <person name="Lapidus A."/>
            <person name="Lavin J.L."/>
            <person name="Lee Y.-H."/>
            <person name="Lindquist E."/>
            <person name="Lilly W."/>
            <person name="Lucas S."/>
            <person name="Morin E."/>
            <person name="Murat C."/>
            <person name="Oguiza J.A."/>
            <person name="Park J."/>
            <person name="Pisabarro A.G."/>
            <person name="Riley R."/>
            <person name="Rosling A."/>
            <person name="Salamov A."/>
            <person name="Schmidt O."/>
            <person name="Schmutz J."/>
            <person name="Skrede I."/>
            <person name="Stenlid J."/>
            <person name="Wiebenga A."/>
            <person name="Xie X."/>
            <person name="Kues U."/>
            <person name="Hibbett D.S."/>
            <person name="Hoffmeister D."/>
            <person name="Hogberg N."/>
            <person name="Martin F."/>
            <person name="Grigoriev I.V."/>
            <person name="Watkinson S.C."/>
        </authorList>
    </citation>
    <scope>NUCLEOTIDE SEQUENCE</scope>
    <source>
        <strain evidence="3">S7.9</strain>
    </source>
</reference>
<evidence type="ECO:0000259" key="2">
    <source>
        <dbReference type="Pfam" id="PF20152"/>
    </source>
</evidence>
<dbReference type="OrthoDB" id="2971182at2759"/>
<feature type="transmembrane region" description="Helical" evidence="1">
    <location>
        <begin position="73"/>
        <end position="98"/>
    </location>
</feature>
<keyword evidence="1" id="KW-0472">Membrane</keyword>
<keyword evidence="1" id="KW-0812">Transmembrane</keyword>
<name>F8NTN0_SERL9</name>
<dbReference type="Proteomes" id="UP000008064">
    <property type="component" value="Unassembled WGS sequence"/>
</dbReference>
<organism>
    <name type="scientific">Serpula lacrymans var. lacrymans (strain S7.9)</name>
    <name type="common">Dry rot fungus</name>
    <dbReference type="NCBI Taxonomy" id="578457"/>
    <lineage>
        <taxon>Eukaryota</taxon>
        <taxon>Fungi</taxon>
        <taxon>Dikarya</taxon>
        <taxon>Basidiomycota</taxon>
        <taxon>Agaricomycotina</taxon>
        <taxon>Agaricomycetes</taxon>
        <taxon>Agaricomycetidae</taxon>
        <taxon>Boletales</taxon>
        <taxon>Coniophorineae</taxon>
        <taxon>Serpulaceae</taxon>
        <taxon>Serpula</taxon>
    </lineage>
</organism>
<dbReference type="HOGENOM" id="CLU_046025_14_1_1"/>
<gene>
    <name evidence="3" type="ORF">SERLADRAFT_437425</name>
</gene>
<dbReference type="AlphaFoldDB" id="F8NTN0"/>
<feature type="domain" description="DUF6534" evidence="2">
    <location>
        <begin position="118"/>
        <end position="205"/>
    </location>
</feature>
<dbReference type="RefSeq" id="XP_007317824.1">
    <property type="nucleotide sequence ID" value="XM_007317762.1"/>
</dbReference>
<dbReference type="PANTHER" id="PTHR40465:SF1">
    <property type="entry name" value="DUF6534 DOMAIN-CONTAINING PROTEIN"/>
    <property type="match status" value="1"/>
</dbReference>
<dbReference type="EMBL" id="GL945433">
    <property type="protein sequence ID" value="EGO25702.1"/>
    <property type="molecule type" value="Genomic_DNA"/>
</dbReference>
<dbReference type="Pfam" id="PF20152">
    <property type="entry name" value="DUF6534"/>
    <property type="match status" value="1"/>
</dbReference>
<proteinExistence type="predicted"/>
<feature type="transmembrane region" description="Helical" evidence="1">
    <location>
        <begin position="110"/>
        <end position="134"/>
    </location>
</feature>